<proteinExistence type="predicted"/>
<dbReference type="Proteomes" id="UP000006813">
    <property type="component" value="Unassembled WGS sequence"/>
</dbReference>
<accession>G5B8E3</accession>
<dbReference type="Pfam" id="PF13853">
    <property type="entry name" value="7tm_4"/>
    <property type="match status" value="1"/>
</dbReference>
<evidence type="ECO:0000256" key="1">
    <source>
        <dbReference type="ARBA" id="ARBA00004141"/>
    </source>
</evidence>
<dbReference type="AlphaFoldDB" id="G5B8E3"/>
<dbReference type="InterPro" id="IPR050427">
    <property type="entry name" value="Olfactory_Receptors"/>
</dbReference>
<keyword evidence="7" id="KW-0807">Transducer</keyword>
<keyword evidence="6 10" id="KW-0675">Receptor</keyword>
<evidence type="ECO:0000256" key="5">
    <source>
        <dbReference type="ARBA" id="ARBA00023136"/>
    </source>
</evidence>
<evidence type="ECO:0000256" key="7">
    <source>
        <dbReference type="ARBA" id="ARBA00023224"/>
    </source>
</evidence>
<organism evidence="10 11">
    <name type="scientific">Heterocephalus glaber</name>
    <name type="common">Naked mole rat</name>
    <dbReference type="NCBI Taxonomy" id="10181"/>
    <lineage>
        <taxon>Eukaryota</taxon>
        <taxon>Metazoa</taxon>
        <taxon>Chordata</taxon>
        <taxon>Craniata</taxon>
        <taxon>Vertebrata</taxon>
        <taxon>Euteleostomi</taxon>
        <taxon>Mammalia</taxon>
        <taxon>Eutheria</taxon>
        <taxon>Euarchontoglires</taxon>
        <taxon>Glires</taxon>
        <taxon>Rodentia</taxon>
        <taxon>Hystricomorpha</taxon>
        <taxon>Bathyergidae</taxon>
        <taxon>Heterocephalus</taxon>
    </lineage>
</organism>
<feature type="transmembrane region" description="Helical" evidence="8">
    <location>
        <begin position="85"/>
        <end position="102"/>
    </location>
</feature>
<feature type="domain" description="G-protein coupled receptors family 1 profile" evidence="9">
    <location>
        <begin position="1"/>
        <end position="103"/>
    </location>
</feature>
<keyword evidence="4" id="KW-0297">G-protein coupled receptor</keyword>
<evidence type="ECO:0000256" key="6">
    <source>
        <dbReference type="ARBA" id="ARBA00023170"/>
    </source>
</evidence>
<dbReference type="GO" id="GO:0004930">
    <property type="term" value="F:G protein-coupled receptor activity"/>
    <property type="evidence" value="ECO:0007669"/>
    <property type="project" value="UniProtKB-KW"/>
</dbReference>
<dbReference type="SUPFAM" id="SSF81321">
    <property type="entry name" value="Family A G protein-coupled receptor-like"/>
    <property type="match status" value="1"/>
</dbReference>
<keyword evidence="2 8" id="KW-0812">Transmembrane</keyword>
<dbReference type="GO" id="GO:0004984">
    <property type="term" value="F:olfactory receptor activity"/>
    <property type="evidence" value="ECO:0007669"/>
    <property type="project" value="InterPro"/>
</dbReference>
<dbReference type="STRING" id="10181.G5B8E3"/>
<dbReference type="PROSITE" id="PS50262">
    <property type="entry name" value="G_PROTEIN_RECEP_F1_2"/>
    <property type="match status" value="1"/>
</dbReference>
<protein>
    <submittedName>
        <fullName evidence="10">Olfactory receptor 4A16</fullName>
    </submittedName>
</protein>
<evidence type="ECO:0000256" key="2">
    <source>
        <dbReference type="ARBA" id="ARBA00022692"/>
    </source>
</evidence>
<comment type="subcellular location">
    <subcellularLocation>
        <location evidence="1">Membrane</location>
        <topology evidence="1">Multi-pass membrane protein</topology>
    </subcellularLocation>
</comment>
<dbReference type="eggNOG" id="ENOG502SJPV">
    <property type="taxonomic scope" value="Eukaryota"/>
</dbReference>
<sequence>MVTVLVSPSLGSPVYFFLTYLPLIDAVYSTIFSPKLLMDLLSDRKTISFSACMIQLFIEHLFAAAEVFLLVAMAYDCCVAICKPLHYLTIMNRCVCILFLIVS</sequence>
<evidence type="ECO:0000256" key="3">
    <source>
        <dbReference type="ARBA" id="ARBA00022989"/>
    </source>
</evidence>
<keyword evidence="3 8" id="KW-1133">Transmembrane helix</keyword>
<feature type="transmembrane region" description="Helical" evidence="8">
    <location>
        <begin position="14"/>
        <end position="37"/>
    </location>
</feature>
<name>G5B8E3_HETGA</name>
<dbReference type="Gene3D" id="1.20.1070.10">
    <property type="entry name" value="Rhodopsin 7-helix transmembrane proteins"/>
    <property type="match status" value="1"/>
</dbReference>
<evidence type="ECO:0000313" key="10">
    <source>
        <dbReference type="EMBL" id="EHB05554.1"/>
    </source>
</evidence>
<dbReference type="InParanoid" id="G5B8E3"/>
<keyword evidence="5 8" id="KW-0472">Membrane</keyword>
<evidence type="ECO:0000256" key="8">
    <source>
        <dbReference type="SAM" id="Phobius"/>
    </source>
</evidence>
<evidence type="ECO:0000259" key="9">
    <source>
        <dbReference type="PROSITE" id="PS50262"/>
    </source>
</evidence>
<dbReference type="GO" id="GO:0005886">
    <property type="term" value="C:plasma membrane"/>
    <property type="evidence" value="ECO:0007669"/>
    <property type="project" value="UniProtKB-ARBA"/>
</dbReference>
<evidence type="ECO:0000313" key="11">
    <source>
        <dbReference type="Proteomes" id="UP000006813"/>
    </source>
</evidence>
<dbReference type="InterPro" id="IPR000725">
    <property type="entry name" value="Olfact_rcpt"/>
</dbReference>
<evidence type="ECO:0000256" key="4">
    <source>
        <dbReference type="ARBA" id="ARBA00023040"/>
    </source>
</evidence>
<dbReference type="PRINTS" id="PR00245">
    <property type="entry name" value="OLFACTORYR"/>
</dbReference>
<reference evidence="10 11" key="1">
    <citation type="journal article" date="2011" name="Nature">
        <title>Genome sequencing reveals insights into physiology and longevity of the naked mole rat.</title>
        <authorList>
            <person name="Kim E.B."/>
            <person name="Fang X."/>
            <person name="Fushan A.A."/>
            <person name="Huang Z."/>
            <person name="Lobanov A.V."/>
            <person name="Han L."/>
            <person name="Marino S.M."/>
            <person name="Sun X."/>
            <person name="Turanov A.A."/>
            <person name="Yang P."/>
            <person name="Yim S.H."/>
            <person name="Zhao X."/>
            <person name="Kasaikina M.V."/>
            <person name="Stoletzki N."/>
            <person name="Peng C."/>
            <person name="Polak P."/>
            <person name="Xiong Z."/>
            <person name="Kiezun A."/>
            <person name="Zhu Y."/>
            <person name="Chen Y."/>
            <person name="Kryukov G.V."/>
            <person name="Zhang Q."/>
            <person name="Peshkin L."/>
            <person name="Yang L."/>
            <person name="Bronson R.T."/>
            <person name="Buffenstein R."/>
            <person name="Wang B."/>
            <person name="Han C."/>
            <person name="Li Q."/>
            <person name="Chen L."/>
            <person name="Zhao W."/>
            <person name="Sunyaev S.R."/>
            <person name="Park T.J."/>
            <person name="Zhang G."/>
            <person name="Wang J."/>
            <person name="Gladyshev V.N."/>
        </authorList>
    </citation>
    <scope>NUCLEOTIDE SEQUENCE [LARGE SCALE GENOMIC DNA]</scope>
</reference>
<dbReference type="PANTHER" id="PTHR48002">
    <property type="entry name" value="OLFACTORY RECEPTOR"/>
    <property type="match status" value="1"/>
</dbReference>
<feature type="transmembrane region" description="Helical" evidence="8">
    <location>
        <begin position="49"/>
        <end position="73"/>
    </location>
</feature>
<gene>
    <name evidence="10" type="ORF">GW7_12501</name>
</gene>
<dbReference type="EMBL" id="JH168929">
    <property type="protein sequence ID" value="EHB05554.1"/>
    <property type="molecule type" value="Genomic_DNA"/>
</dbReference>
<dbReference type="InterPro" id="IPR017452">
    <property type="entry name" value="GPCR_Rhodpsn_7TM"/>
</dbReference>